<reference evidence="2" key="1">
    <citation type="submission" date="2014-09" db="EMBL/GenBank/DDBJ databases">
        <authorList>
            <person name="Mudge J."/>
            <person name="Ramaraj T."/>
            <person name="Lindquist I.E."/>
            <person name="Bharti A.K."/>
            <person name="Sundararajan A."/>
            <person name="Cameron C.T."/>
            <person name="Woodward J.E."/>
            <person name="May G.D."/>
            <person name="Brubaker C."/>
            <person name="Broadhvest J."/>
            <person name="Wilkins T.A."/>
        </authorList>
    </citation>
    <scope>NUCLEOTIDE SEQUENCE</scope>
    <source>
        <strain evidence="2">cv. AKA8401</strain>
    </source>
</reference>
<dbReference type="EMBL" id="KN410190">
    <property type="protein sequence ID" value="KHG18252.1"/>
    <property type="molecule type" value="Genomic_DNA"/>
</dbReference>
<accession>A0A0B0P052</accession>
<protein>
    <submittedName>
        <fullName evidence="1">Uncharacterized protein</fullName>
    </submittedName>
</protein>
<evidence type="ECO:0000313" key="1">
    <source>
        <dbReference type="EMBL" id="KHG18252.1"/>
    </source>
</evidence>
<gene>
    <name evidence="1" type="ORF">F383_23429</name>
</gene>
<name>A0A0B0P052_GOSAR</name>
<keyword evidence="2" id="KW-1185">Reference proteome</keyword>
<proteinExistence type="predicted"/>
<dbReference type="AlphaFoldDB" id="A0A0B0P052"/>
<sequence>MHFICIFQFTIPFQFNIIPSNINHSAISFNYPY</sequence>
<organism evidence="1 2">
    <name type="scientific">Gossypium arboreum</name>
    <name type="common">Tree cotton</name>
    <name type="synonym">Gossypium nanking</name>
    <dbReference type="NCBI Taxonomy" id="29729"/>
    <lineage>
        <taxon>Eukaryota</taxon>
        <taxon>Viridiplantae</taxon>
        <taxon>Streptophyta</taxon>
        <taxon>Embryophyta</taxon>
        <taxon>Tracheophyta</taxon>
        <taxon>Spermatophyta</taxon>
        <taxon>Magnoliopsida</taxon>
        <taxon>eudicotyledons</taxon>
        <taxon>Gunneridae</taxon>
        <taxon>Pentapetalae</taxon>
        <taxon>rosids</taxon>
        <taxon>malvids</taxon>
        <taxon>Malvales</taxon>
        <taxon>Malvaceae</taxon>
        <taxon>Malvoideae</taxon>
        <taxon>Gossypium</taxon>
    </lineage>
</organism>
<dbReference type="Proteomes" id="UP000032142">
    <property type="component" value="Unassembled WGS sequence"/>
</dbReference>
<evidence type="ECO:0000313" key="2">
    <source>
        <dbReference type="Proteomes" id="UP000032142"/>
    </source>
</evidence>